<dbReference type="AlphaFoldDB" id="A0A177AQH2"/>
<comment type="caution">
    <text evidence="1">The sequence shown here is derived from an EMBL/GenBank/DDBJ whole genome shotgun (WGS) entry which is preliminary data.</text>
</comment>
<accession>A0A177AQH2</accession>
<sequence length="144" mass="16557">MKPEKCILFLTQNDELSAIKDELFCSLCKKIVNHSSGRLHILGKKHLMLKFVSHLSVDTLIIPKAKHTQINKKNIDLTNVDILLIIEKKEINGKKLFYISIGKTIDPINYIACKINDNISIELVNNTLQELHLKKENFILLIIR</sequence>
<keyword evidence="2" id="KW-1185">Reference proteome</keyword>
<reference evidence="1 2" key="1">
    <citation type="submission" date="2016-04" db="EMBL/GenBank/DDBJ databases">
        <title>The genome of Intoshia linei affirms orthonectids as highly simplified spiralians.</title>
        <authorList>
            <person name="Mikhailov K.V."/>
            <person name="Slusarev G.S."/>
            <person name="Nikitin M.A."/>
            <person name="Logacheva M.D."/>
            <person name="Penin A."/>
            <person name="Aleoshin V."/>
            <person name="Panchin Y.V."/>
        </authorList>
    </citation>
    <scope>NUCLEOTIDE SEQUENCE [LARGE SCALE GENOMIC DNA]</scope>
    <source>
        <strain evidence="1">Intl2013</strain>
        <tissue evidence="1">Whole animal</tissue>
    </source>
</reference>
<gene>
    <name evidence="1" type="ORF">A3Q56_08245</name>
</gene>
<name>A0A177AQH2_9BILA</name>
<dbReference type="Proteomes" id="UP000078046">
    <property type="component" value="Unassembled WGS sequence"/>
</dbReference>
<proteinExistence type="predicted"/>
<organism evidence="1 2">
    <name type="scientific">Intoshia linei</name>
    <dbReference type="NCBI Taxonomy" id="1819745"/>
    <lineage>
        <taxon>Eukaryota</taxon>
        <taxon>Metazoa</taxon>
        <taxon>Spiralia</taxon>
        <taxon>Lophotrochozoa</taxon>
        <taxon>Mesozoa</taxon>
        <taxon>Orthonectida</taxon>
        <taxon>Rhopaluridae</taxon>
        <taxon>Intoshia</taxon>
    </lineage>
</organism>
<evidence type="ECO:0000313" key="1">
    <source>
        <dbReference type="EMBL" id="OAF64050.1"/>
    </source>
</evidence>
<dbReference type="EMBL" id="LWCA01002184">
    <property type="protein sequence ID" value="OAF64050.1"/>
    <property type="molecule type" value="Genomic_DNA"/>
</dbReference>
<protein>
    <submittedName>
        <fullName evidence="1">Uncharacterized protein</fullName>
    </submittedName>
</protein>
<evidence type="ECO:0000313" key="2">
    <source>
        <dbReference type="Proteomes" id="UP000078046"/>
    </source>
</evidence>